<dbReference type="Pfam" id="PF00094">
    <property type="entry name" value="VWD"/>
    <property type="match status" value="1"/>
</dbReference>
<dbReference type="InterPro" id="IPR001846">
    <property type="entry name" value="VWF_type-D"/>
</dbReference>
<accession>A0A4U8UH27</accession>
<reference evidence="4 5" key="1">
    <citation type="journal article" date="2015" name="Genome Biol.">
        <title>Comparative genomics of Steinernema reveals deeply conserved gene regulatory networks.</title>
        <authorList>
            <person name="Dillman A.R."/>
            <person name="Macchietto M."/>
            <person name="Porter C.F."/>
            <person name="Rogers A."/>
            <person name="Williams B."/>
            <person name="Antoshechkin I."/>
            <person name="Lee M.M."/>
            <person name="Goodwin Z."/>
            <person name="Lu X."/>
            <person name="Lewis E.E."/>
            <person name="Goodrich-Blair H."/>
            <person name="Stock S.P."/>
            <person name="Adams B.J."/>
            <person name="Sternberg P.W."/>
            <person name="Mortazavi A."/>
        </authorList>
    </citation>
    <scope>NUCLEOTIDE SEQUENCE [LARGE SCALE GENOMIC DNA]</scope>
    <source>
        <strain evidence="4 5">ALL</strain>
    </source>
</reference>
<dbReference type="CDD" id="cd19941">
    <property type="entry name" value="TIL"/>
    <property type="match status" value="1"/>
</dbReference>
<dbReference type="SUPFAM" id="SSF57567">
    <property type="entry name" value="Serine protease inhibitors"/>
    <property type="match status" value="1"/>
</dbReference>
<keyword evidence="1" id="KW-0722">Serine protease inhibitor</keyword>
<dbReference type="GO" id="GO:0004867">
    <property type="term" value="F:serine-type endopeptidase inhibitor activity"/>
    <property type="evidence" value="ECO:0007669"/>
    <property type="project" value="UniProtKB-KW"/>
</dbReference>
<dbReference type="Gene3D" id="2.10.25.10">
    <property type="entry name" value="Laminin"/>
    <property type="match status" value="1"/>
</dbReference>
<keyword evidence="1" id="KW-0646">Protease inhibitor</keyword>
<dbReference type="Pfam" id="PF01826">
    <property type="entry name" value="TIL"/>
    <property type="match status" value="1"/>
</dbReference>
<organism evidence="4 5">
    <name type="scientific">Steinernema carpocapsae</name>
    <name type="common">Entomopathogenic nematode</name>
    <dbReference type="NCBI Taxonomy" id="34508"/>
    <lineage>
        <taxon>Eukaryota</taxon>
        <taxon>Metazoa</taxon>
        <taxon>Ecdysozoa</taxon>
        <taxon>Nematoda</taxon>
        <taxon>Chromadorea</taxon>
        <taxon>Rhabditida</taxon>
        <taxon>Tylenchina</taxon>
        <taxon>Panagrolaimomorpha</taxon>
        <taxon>Strongyloidoidea</taxon>
        <taxon>Steinernematidae</taxon>
        <taxon>Steinernema</taxon>
    </lineage>
</organism>
<dbReference type="InterPro" id="IPR025615">
    <property type="entry name" value="TILa_dom"/>
</dbReference>
<keyword evidence="5" id="KW-1185">Reference proteome</keyword>
<proteinExistence type="predicted"/>
<gene>
    <name evidence="4" type="ORF">L596_000119</name>
</gene>
<feature type="signal peptide" evidence="2">
    <location>
        <begin position="1"/>
        <end position="17"/>
    </location>
</feature>
<dbReference type="Proteomes" id="UP000298663">
    <property type="component" value="Unassembled WGS sequence"/>
</dbReference>
<dbReference type="AlphaFoldDB" id="A0A4U8UH27"/>
<dbReference type="PROSITE" id="PS51233">
    <property type="entry name" value="VWFD"/>
    <property type="match status" value="1"/>
</dbReference>
<evidence type="ECO:0000256" key="2">
    <source>
        <dbReference type="SAM" id="SignalP"/>
    </source>
</evidence>
<dbReference type="InterPro" id="IPR002919">
    <property type="entry name" value="TIL_dom"/>
</dbReference>
<evidence type="ECO:0000313" key="4">
    <source>
        <dbReference type="EMBL" id="TMS32252.1"/>
    </source>
</evidence>
<dbReference type="OrthoDB" id="5874307at2759"/>
<sequence length="547" mass="59755">MGYQTIFVALLVGCSLAAQLLDRPLEYYSKVDLLNKLEQLYSQCYSSQVSPFLSSNDDSCCPTGEVAVCIKCTPTTCGPNADCFVIDGQITCICRIGYTAIDNDPMNKGCRNSSESTGCGDPHYKTLDGSYYDYQGTCPYIYSKPCKNSGLDSYYVVKAKNKLFYVASPVSYVSDVQVEMAGEIIRIDEGMNLFVNEVKAFFPYYFPSKDNKKVSVELRGGYAFIVNKAGVTVTFARGYINIKVPQLDEFLGRDGVCGFAGNLNNNCTDDLVDIFGNGLIQPNCRFPTDHNGNLRVAKILDTWRTEEFGGFDPVRTPCETGGTIAPKLPGCDTTQSAKDCLPIQQAINGQGPFAACKVLGAERLKTLYESCAFDGCYIKGSKCQVFTEFVGQCQQAVGNANLKDWRAVTGCPMDCPKIRPFSTYEPCMSGCQPTCLDPNPTNKCNTGCHEGCKCSAGYVLDTSQNPPKCVKQQECPCFDPKGNSHPERFSWLSNNCKEVNVCLGGKIITQGYNCPENSSCGVSGGVMECVCNKGFKWDGQKKNCIKA</sequence>
<evidence type="ECO:0000259" key="3">
    <source>
        <dbReference type="PROSITE" id="PS51233"/>
    </source>
</evidence>
<protein>
    <recommendedName>
        <fullName evidence="3">VWFD domain-containing protein</fullName>
    </recommendedName>
</protein>
<dbReference type="PANTHER" id="PTHR46160">
    <property type="entry name" value="ALPHA-TECTORIN-RELATED"/>
    <property type="match status" value="1"/>
</dbReference>
<dbReference type="InterPro" id="IPR036084">
    <property type="entry name" value="Ser_inhib-like_sf"/>
</dbReference>
<dbReference type="InterPro" id="IPR052749">
    <property type="entry name" value="Alpha-tectorin"/>
</dbReference>
<dbReference type="SMART" id="SM00216">
    <property type="entry name" value="VWD"/>
    <property type="match status" value="1"/>
</dbReference>
<keyword evidence="2" id="KW-0732">Signal</keyword>
<dbReference type="EMBL" id="AZBU02000001">
    <property type="protein sequence ID" value="TMS32252.1"/>
    <property type="molecule type" value="Genomic_DNA"/>
</dbReference>
<evidence type="ECO:0000313" key="5">
    <source>
        <dbReference type="Proteomes" id="UP000298663"/>
    </source>
</evidence>
<dbReference type="STRING" id="34508.A0A4U8UH27"/>
<feature type="chain" id="PRO_5020574197" description="VWFD domain-containing protein" evidence="2">
    <location>
        <begin position="18"/>
        <end position="547"/>
    </location>
</feature>
<evidence type="ECO:0000256" key="1">
    <source>
        <dbReference type="ARBA" id="ARBA00022900"/>
    </source>
</evidence>
<dbReference type="Pfam" id="PF12714">
    <property type="entry name" value="TILa"/>
    <property type="match status" value="1"/>
</dbReference>
<feature type="domain" description="VWFD" evidence="3">
    <location>
        <begin position="114"/>
        <end position="319"/>
    </location>
</feature>
<name>A0A4U8UH27_STECR</name>
<reference evidence="4 5" key="2">
    <citation type="journal article" date="2019" name="G3 (Bethesda)">
        <title>Hybrid Assembly of the Genome of the Entomopathogenic Nematode Steinernema carpocapsae Identifies the X-Chromosome.</title>
        <authorList>
            <person name="Serra L."/>
            <person name="Macchietto M."/>
            <person name="Macias-Munoz A."/>
            <person name="McGill C.J."/>
            <person name="Rodriguez I.M."/>
            <person name="Rodriguez B."/>
            <person name="Murad R."/>
            <person name="Mortazavi A."/>
        </authorList>
    </citation>
    <scope>NUCLEOTIDE SEQUENCE [LARGE SCALE GENOMIC DNA]</scope>
    <source>
        <strain evidence="4 5">ALL</strain>
    </source>
</reference>
<comment type="caution">
    <text evidence="4">The sequence shown here is derived from an EMBL/GenBank/DDBJ whole genome shotgun (WGS) entry which is preliminary data.</text>
</comment>
<dbReference type="PANTHER" id="PTHR46160:SF9">
    <property type="entry name" value="PROTEIN PRY2-RELATED"/>
    <property type="match status" value="1"/>
</dbReference>